<dbReference type="EMBL" id="JACHON010000009">
    <property type="protein sequence ID" value="MBB6513206.1"/>
    <property type="molecule type" value="Genomic_DNA"/>
</dbReference>
<dbReference type="PANTHER" id="PTHR46663:SF2">
    <property type="entry name" value="GGDEF DOMAIN-CONTAINING PROTEIN"/>
    <property type="match status" value="1"/>
</dbReference>
<dbReference type="SMART" id="SM00267">
    <property type="entry name" value="GGDEF"/>
    <property type="match status" value="1"/>
</dbReference>
<comment type="caution">
    <text evidence="3">The sequence shown here is derived from an EMBL/GenBank/DDBJ whole genome shotgun (WGS) entry which is preliminary data.</text>
</comment>
<name>A0A841RPA1_9BACI</name>
<evidence type="ECO:0000259" key="2">
    <source>
        <dbReference type="PROSITE" id="PS50887"/>
    </source>
</evidence>
<dbReference type="InterPro" id="IPR052163">
    <property type="entry name" value="DGC-Regulatory_Protein"/>
</dbReference>
<dbReference type="InterPro" id="IPR043128">
    <property type="entry name" value="Rev_trsase/Diguanyl_cyclase"/>
</dbReference>
<dbReference type="SUPFAM" id="SSF55073">
    <property type="entry name" value="Nucleotide cyclase"/>
    <property type="match status" value="1"/>
</dbReference>
<protein>
    <submittedName>
        <fullName evidence="3">Diguanylate cyclase (GGDEF)-like protein</fullName>
    </submittedName>
</protein>
<organism evidence="3 4">
    <name type="scientific">Gracilibacillus halotolerans</name>
    <dbReference type="NCBI Taxonomy" id="74386"/>
    <lineage>
        <taxon>Bacteria</taxon>
        <taxon>Bacillati</taxon>
        <taxon>Bacillota</taxon>
        <taxon>Bacilli</taxon>
        <taxon>Bacillales</taxon>
        <taxon>Bacillaceae</taxon>
        <taxon>Gracilibacillus</taxon>
    </lineage>
</organism>
<dbReference type="AlphaFoldDB" id="A0A841RPA1"/>
<proteinExistence type="predicted"/>
<reference evidence="3 4" key="1">
    <citation type="submission" date="2020-08" db="EMBL/GenBank/DDBJ databases">
        <title>Genomic Encyclopedia of Type Strains, Phase IV (KMG-IV): sequencing the most valuable type-strain genomes for metagenomic binning, comparative biology and taxonomic classification.</title>
        <authorList>
            <person name="Goeker M."/>
        </authorList>
    </citation>
    <scope>NUCLEOTIDE SEQUENCE [LARGE SCALE GENOMIC DNA]</scope>
    <source>
        <strain evidence="3 4">DSM 11805</strain>
    </source>
</reference>
<dbReference type="Pfam" id="PF00990">
    <property type="entry name" value="GGDEF"/>
    <property type="match status" value="1"/>
</dbReference>
<keyword evidence="1" id="KW-1133">Transmembrane helix</keyword>
<evidence type="ECO:0000313" key="4">
    <source>
        <dbReference type="Proteomes" id="UP000572212"/>
    </source>
</evidence>
<evidence type="ECO:0000256" key="1">
    <source>
        <dbReference type="SAM" id="Phobius"/>
    </source>
</evidence>
<accession>A0A841RPA1</accession>
<dbReference type="RefSeq" id="WP_184247970.1">
    <property type="nucleotide sequence ID" value="NZ_BAAACU010000055.1"/>
</dbReference>
<evidence type="ECO:0000313" key="3">
    <source>
        <dbReference type="EMBL" id="MBB6513206.1"/>
    </source>
</evidence>
<sequence>MNKITRKPMFLVIIFTLIAILIHHIPVPLLFGTHIYFTDIIFFAAIRLIGLPYALLVTIITSVAALFTGGSIVTLVTSIIKVAIIGLLWIKRKKDFVTWSFVYILLVFLSYPIGQYLAGDLPTTLFHFEMVKEIVTLLFCALVADIISDYLPVIKGFRTIFRSTSSFYFGKIISHIILFATIFPLLLIVFIVAKSLENDMYQTLQYQANSFKNRVAEEASSLELSEIMEFRLESDLQKANLYAIFSEFIGDRNQQVILFNNYGEAWLTINQDQIQWSHKDDIQNGIGKTIMENGFIYIPQSGESLNGWHQSSFISSTSMLSSEAFLIVPLEESIVKIIKQLYHYLIFLLAVILVALLFTIIINRILTKSIFHITSLATNLPIRMKNNEALNFKATRIREFDELANNIKQVATELRHMFSVIERKNKQLTEKTDQLMESENKLFRLAHYDSLTLLGNRNKFYEELPHIIRRTDLQEQEFCLFFIDLDRFKEVNDTYGHQTGDVLLKRFGRRLLEFKASYPEFTPYRLAGDEFVGVLRFVSREEVTIIRKELEHICEQPIQLNNKLVIHLTASIGVSFYPDDGATIDDLLHEADQKMYERKVLRDESNDG</sequence>
<dbReference type="Proteomes" id="UP000572212">
    <property type="component" value="Unassembled WGS sequence"/>
</dbReference>
<dbReference type="NCBIfam" id="TIGR00254">
    <property type="entry name" value="GGDEF"/>
    <property type="match status" value="1"/>
</dbReference>
<feature type="transmembrane region" description="Helical" evidence="1">
    <location>
        <begin position="9"/>
        <end position="29"/>
    </location>
</feature>
<dbReference type="PROSITE" id="PS50887">
    <property type="entry name" value="GGDEF"/>
    <property type="match status" value="1"/>
</dbReference>
<feature type="domain" description="GGDEF" evidence="2">
    <location>
        <begin position="476"/>
        <end position="608"/>
    </location>
</feature>
<keyword evidence="1" id="KW-0812">Transmembrane</keyword>
<keyword evidence="4" id="KW-1185">Reference proteome</keyword>
<dbReference type="Gene3D" id="3.30.70.270">
    <property type="match status" value="1"/>
</dbReference>
<dbReference type="InterPro" id="IPR029787">
    <property type="entry name" value="Nucleotide_cyclase"/>
</dbReference>
<dbReference type="PANTHER" id="PTHR46663">
    <property type="entry name" value="DIGUANYLATE CYCLASE DGCT-RELATED"/>
    <property type="match status" value="1"/>
</dbReference>
<feature type="transmembrane region" description="Helical" evidence="1">
    <location>
        <begin position="341"/>
        <end position="362"/>
    </location>
</feature>
<keyword evidence="1" id="KW-0472">Membrane</keyword>
<feature type="transmembrane region" description="Helical" evidence="1">
    <location>
        <begin position="172"/>
        <end position="193"/>
    </location>
</feature>
<dbReference type="InterPro" id="IPR000160">
    <property type="entry name" value="GGDEF_dom"/>
</dbReference>
<dbReference type="CDD" id="cd01949">
    <property type="entry name" value="GGDEF"/>
    <property type="match status" value="1"/>
</dbReference>
<feature type="transmembrane region" description="Helical" evidence="1">
    <location>
        <begin position="63"/>
        <end position="90"/>
    </location>
</feature>
<feature type="transmembrane region" description="Helical" evidence="1">
    <location>
        <begin position="96"/>
        <end position="113"/>
    </location>
</feature>
<feature type="transmembrane region" description="Helical" evidence="1">
    <location>
        <begin position="35"/>
        <end position="56"/>
    </location>
</feature>
<gene>
    <name evidence="3" type="ORF">GGQ92_002010</name>
</gene>